<evidence type="ECO:0000256" key="2">
    <source>
        <dbReference type="ARBA" id="ARBA00014223"/>
    </source>
</evidence>
<dbReference type="InterPro" id="IPR001611">
    <property type="entry name" value="Leu-rich_rpt"/>
</dbReference>
<feature type="region of interest" description="Disordered" evidence="6">
    <location>
        <begin position="56"/>
        <end position="94"/>
    </location>
</feature>
<dbReference type="Gene3D" id="3.80.10.10">
    <property type="entry name" value="Ribonuclease Inhibitor"/>
    <property type="match status" value="1"/>
</dbReference>
<name>A0AAW1P559_9CHLO</name>
<evidence type="ECO:0000256" key="6">
    <source>
        <dbReference type="SAM" id="MobiDB-lite"/>
    </source>
</evidence>
<dbReference type="Pfam" id="PF14580">
    <property type="entry name" value="LRR_9"/>
    <property type="match status" value="1"/>
</dbReference>
<dbReference type="EMBL" id="JALJOR010000016">
    <property type="protein sequence ID" value="KAK9805285.1"/>
    <property type="molecule type" value="Genomic_DNA"/>
</dbReference>
<dbReference type="PROSITE" id="PS51450">
    <property type="entry name" value="LRR"/>
    <property type="match status" value="2"/>
</dbReference>
<evidence type="ECO:0000313" key="8">
    <source>
        <dbReference type="Proteomes" id="UP001489004"/>
    </source>
</evidence>
<accession>A0AAW1P559</accession>
<evidence type="ECO:0000256" key="1">
    <source>
        <dbReference type="ARBA" id="ARBA00004430"/>
    </source>
</evidence>
<organism evidence="7 8">
    <name type="scientific">[Myrmecia] bisecta</name>
    <dbReference type="NCBI Taxonomy" id="41462"/>
    <lineage>
        <taxon>Eukaryota</taxon>
        <taxon>Viridiplantae</taxon>
        <taxon>Chlorophyta</taxon>
        <taxon>core chlorophytes</taxon>
        <taxon>Trebouxiophyceae</taxon>
        <taxon>Trebouxiales</taxon>
        <taxon>Trebouxiaceae</taxon>
        <taxon>Myrmecia</taxon>
    </lineage>
</organism>
<reference evidence="7 8" key="1">
    <citation type="journal article" date="2024" name="Nat. Commun.">
        <title>Phylogenomics reveals the evolutionary origins of lichenization in chlorophyte algae.</title>
        <authorList>
            <person name="Puginier C."/>
            <person name="Libourel C."/>
            <person name="Otte J."/>
            <person name="Skaloud P."/>
            <person name="Haon M."/>
            <person name="Grisel S."/>
            <person name="Petersen M."/>
            <person name="Berrin J.G."/>
            <person name="Delaux P.M."/>
            <person name="Dal Grande F."/>
            <person name="Keller J."/>
        </authorList>
    </citation>
    <scope>NUCLEOTIDE SEQUENCE [LARGE SCALE GENOMIC DNA]</scope>
    <source>
        <strain evidence="7 8">SAG 2043</strain>
    </source>
</reference>
<protein>
    <recommendedName>
        <fullName evidence="2">Leucine-rich repeat-containing protein 51</fullName>
    </recommendedName>
</protein>
<dbReference type="PANTHER" id="PTHR46545">
    <property type="entry name" value="LEUCINE-RICH REPEAT-CONTAINING PROTEIN 51"/>
    <property type="match status" value="1"/>
</dbReference>
<keyword evidence="4" id="KW-0433">Leucine-rich repeat</keyword>
<evidence type="ECO:0000313" key="7">
    <source>
        <dbReference type="EMBL" id="KAK9805285.1"/>
    </source>
</evidence>
<comment type="subcellular location">
    <subcellularLocation>
        <location evidence="1">Cytoplasm</location>
        <location evidence="1">Cytoskeleton</location>
        <location evidence="1">Cilium axoneme</location>
    </subcellularLocation>
</comment>
<comment type="caution">
    <text evidence="7">The sequence shown here is derived from an EMBL/GenBank/DDBJ whole genome shotgun (WGS) entry which is preliminary data.</text>
</comment>
<dbReference type="Proteomes" id="UP001489004">
    <property type="component" value="Unassembled WGS sequence"/>
</dbReference>
<evidence type="ECO:0000256" key="5">
    <source>
        <dbReference type="ARBA" id="ARBA00022737"/>
    </source>
</evidence>
<gene>
    <name evidence="7" type="ORF">WJX72_011079</name>
</gene>
<feature type="compositionally biased region" description="Low complexity" evidence="6">
    <location>
        <begin position="57"/>
        <end position="84"/>
    </location>
</feature>
<dbReference type="GO" id="GO:0005930">
    <property type="term" value="C:axoneme"/>
    <property type="evidence" value="ECO:0007669"/>
    <property type="project" value="UniProtKB-SubCell"/>
</dbReference>
<sequence>MSTVTQQAIIKSNKTVIDYKNIKPEAGLPLDYSFKDLASLSDLLATKCVSGRPKRQPAVAASAETPGAASAPAATSGTPSLPAAGPGTAPGKSQEPATLYNAVAVRLNNNKLSTLGGLEHALQDVLDCPAELRWLDCSHNHLTHIEDVVTHYPQLQMLYLHANQIVKLSEVKKLARLERLTKLTLHGNPIAEQPHYRLFVAAHLPHLKMLDFVGLTKVDRDAAMQFAKMNLKPREA</sequence>
<evidence type="ECO:0000256" key="3">
    <source>
        <dbReference type="ARBA" id="ARBA00022490"/>
    </source>
</evidence>
<evidence type="ECO:0000256" key="4">
    <source>
        <dbReference type="ARBA" id="ARBA00022614"/>
    </source>
</evidence>
<dbReference type="PANTHER" id="PTHR46545:SF1">
    <property type="entry name" value="LEUCINE-RICH REPEAT-CONTAINING PROTEIN 51"/>
    <property type="match status" value="1"/>
</dbReference>
<dbReference type="AlphaFoldDB" id="A0AAW1P559"/>
<dbReference type="InterPro" id="IPR032675">
    <property type="entry name" value="LRR_dom_sf"/>
</dbReference>
<keyword evidence="5" id="KW-0677">Repeat</keyword>
<keyword evidence="3" id="KW-0963">Cytoplasm</keyword>
<keyword evidence="8" id="KW-1185">Reference proteome</keyword>
<proteinExistence type="predicted"/>
<dbReference type="SUPFAM" id="SSF52058">
    <property type="entry name" value="L domain-like"/>
    <property type="match status" value="1"/>
</dbReference>